<dbReference type="Gene3D" id="1.10.8.730">
    <property type="match status" value="1"/>
</dbReference>
<dbReference type="Proteomes" id="UP000594592">
    <property type="component" value="Plasmid pNDMMar"/>
</dbReference>
<keyword evidence="1" id="KW-0614">Plasmid</keyword>
<reference evidence="1 2" key="1">
    <citation type="submission" date="2020-11" db="EMBL/GenBank/DDBJ databases">
        <title>Whole Genome sequence of MDR strain of Klebsiella pneumoniae K219 isolated from sputum.</title>
        <authorList>
            <person name="Aditi B.P."/>
            <person name="Mahalakshmi K."/>
            <person name="Naveen Kumar V."/>
        </authorList>
    </citation>
    <scope>NUCLEOTIDE SEQUENCE [LARGE SCALE GENOMIC DNA]</scope>
    <source>
        <strain evidence="1 2">K219</strain>
        <plasmid evidence="1 2">pNDMMar</plasmid>
    </source>
</reference>
<gene>
    <name evidence="1" type="ORF">IUJ34_25845</name>
</gene>
<dbReference type="EMBL" id="CP064821">
    <property type="protein sequence ID" value="QPG07988.1"/>
    <property type="molecule type" value="Genomic_DNA"/>
</dbReference>
<proteinExistence type="predicted"/>
<evidence type="ECO:0000313" key="2">
    <source>
        <dbReference type="Proteomes" id="UP000594592"/>
    </source>
</evidence>
<dbReference type="AlphaFoldDB" id="A0A7S9E1W0"/>
<evidence type="ECO:0000313" key="1">
    <source>
        <dbReference type="EMBL" id="QPG07988.1"/>
    </source>
</evidence>
<sequence>MKHEKQEIKDIGIQLGPWCEGGIYGRRFTTSLPPINFNSRFIVLELEELKPTPHLQWVVLMSIIRAAQHAMFIKKDGRRRLFILDEAREYIGESNGDDAAVNFLLNSLKQHGVVSVKQTVQDLYYTELRRLLQVANRCSDSQQLTMEIYYEAEPRGD</sequence>
<protein>
    <submittedName>
        <fullName evidence="1">Uncharacterized protein</fullName>
    </submittedName>
</protein>
<accession>A0A7S9E1W0</accession>
<dbReference type="InterPro" id="IPR027417">
    <property type="entry name" value="P-loop_NTPase"/>
</dbReference>
<dbReference type="Gene3D" id="3.40.50.300">
    <property type="entry name" value="P-loop containing nucleotide triphosphate hydrolases"/>
    <property type="match status" value="1"/>
</dbReference>
<name>A0A7S9E1W0_KLEPN</name>
<organism evidence="1 2">
    <name type="scientific">Klebsiella pneumoniae subsp. pneumoniae</name>
    <dbReference type="NCBI Taxonomy" id="72407"/>
    <lineage>
        <taxon>Bacteria</taxon>
        <taxon>Pseudomonadati</taxon>
        <taxon>Pseudomonadota</taxon>
        <taxon>Gammaproteobacteria</taxon>
        <taxon>Enterobacterales</taxon>
        <taxon>Enterobacteriaceae</taxon>
        <taxon>Klebsiella/Raoultella group</taxon>
        <taxon>Klebsiella</taxon>
        <taxon>Klebsiella pneumoniae complex</taxon>
    </lineage>
</organism>
<geneLocation type="plasmid" evidence="1 2">
    <name>pNDMMar</name>
</geneLocation>